<dbReference type="Proteomes" id="UP000632498">
    <property type="component" value="Unassembled WGS sequence"/>
</dbReference>
<organism evidence="1 2">
    <name type="scientific">Terasakiella brassicae</name>
    <dbReference type="NCBI Taxonomy" id="1634917"/>
    <lineage>
        <taxon>Bacteria</taxon>
        <taxon>Pseudomonadati</taxon>
        <taxon>Pseudomonadota</taxon>
        <taxon>Alphaproteobacteria</taxon>
        <taxon>Rhodospirillales</taxon>
        <taxon>Terasakiellaceae</taxon>
        <taxon>Terasakiella</taxon>
    </lineage>
</organism>
<dbReference type="RefSeq" id="WP_188663533.1">
    <property type="nucleotide sequence ID" value="NZ_BMHV01000009.1"/>
</dbReference>
<evidence type="ECO:0000313" key="2">
    <source>
        <dbReference type="Proteomes" id="UP000632498"/>
    </source>
</evidence>
<name>A0A917FBL3_9PROT</name>
<keyword evidence="2" id="KW-1185">Reference proteome</keyword>
<reference evidence="1" key="1">
    <citation type="journal article" date="2014" name="Int. J. Syst. Evol. Microbiol.">
        <title>Complete genome sequence of Corynebacterium casei LMG S-19264T (=DSM 44701T), isolated from a smear-ripened cheese.</title>
        <authorList>
            <consortium name="US DOE Joint Genome Institute (JGI-PGF)"/>
            <person name="Walter F."/>
            <person name="Albersmeier A."/>
            <person name="Kalinowski J."/>
            <person name="Ruckert C."/>
        </authorList>
    </citation>
    <scope>NUCLEOTIDE SEQUENCE</scope>
    <source>
        <strain evidence="1">CGMCC 1.15254</strain>
    </source>
</reference>
<proteinExistence type="predicted"/>
<accession>A0A917FBL3</accession>
<reference evidence="1" key="2">
    <citation type="submission" date="2020-09" db="EMBL/GenBank/DDBJ databases">
        <authorList>
            <person name="Sun Q."/>
            <person name="Zhou Y."/>
        </authorList>
    </citation>
    <scope>NUCLEOTIDE SEQUENCE</scope>
    <source>
        <strain evidence="1">CGMCC 1.15254</strain>
    </source>
</reference>
<comment type="caution">
    <text evidence="1">The sequence shown here is derived from an EMBL/GenBank/DDBJ whole genome shotgun (WGS) entry which is preliminary data.</text>
</comment>
<sequence>MSHKLTKLMNALRVDISALLLIAFVFQFVTPVVVLASESPAMAEFESAMRTSICRVNLDNDPDTPSHTDNFVCDYCVLCHQDATRDFDLILPEVVHFDFHIGPPQLSEAVAFGHQALSHYARTKSPRAPPQI</sequence>
<dbReference type="AlphaFoldDB" id="A0A917FBL3"/>
<protein>
    <recommendedName>
        <fullName evidence="3">DUF2946 domain-containing protein</fullName>
    </recommendedName>
</protein>
<dbReference type="EMBL" id="BMHV01000009">
    <property type="protein sequence ID" value="GGF62438.1"/>
    <property type="molecule type" value="Genomic_DNA"/>
</dbReference>
<evidence type="ECO:0008006" key="3">
    <source>
        <dbReference type="Google" id="ProtNLM"/>
    </source>
</evidence>
<evidence type="ECO:0000313" key="1">
    <source>
        <dbReference type="EMBL" id="GGF62438.1"/>
    </source>
</evidence>
<gene>
    <name evidence="1" type="ORF">GCM10011332_15360</name>
</gene>